<dbReference type="Gene3D" id="3.40.50.970">
    <property type="match status" value="1"/>
</dbReference>
<dbReference type="GO" id="GO:0030976">
    <property type="term" value="F:thiamine pyrophosphate binding"/>
    <property type="evidence" value="ECO:0007669"/>
    <property type="project" value="InterPro"/>
</dbReference>
<dbReference type="InterPro" id="IPR011603">
    <property type="entry name" value="2oxoglutarate_DH_E1"/>
</dbReference>
<evidence type="ECO:0000313" key="14">
    <source>
        <dbReference type="Proteomes" id="UP000199556"/>
    </source>
</evidence>
<keyword evidence="9" id="KW-0324">Glycolysis</keyword>
<dbReference type="EC" id="1.2.4.2" evidence="5"/>
<dbReference type="GO" id="GO:0004591">
    <property type="term" value="F:oxoglutarate dehydrogenase (succinyl-transferring) activity"/>
    <property type="evidence" value="ECO:0007669"/>
    <property type="project" value="UniProtKB-EC"/>
</dbReference>
<evidence type="ECO:0000256" key="9">
    <source>
        <dbReference type="ARBA" id="ARBA00023152"/>
    </source>
</evidence>
<dbReference type="InterPro" id="IPR029061">
    <property type="entry name" value="THDP-binding"/>
</dbReference>
<gene>
    <name evidence="13" type="ORF">SAMN05421721_10826</name>
</gene>
<protein>
    <recommendedName>
        <fullName evidence="6">2-oxoglutarate dehydrogenase E1 component</fullName>
        <ecNumber evidence="5">1.2.4.2</ecNumber>
    </recommendedName>
    <alternativeName>
        <fullName evidence="10">Alpha-ketoglutarate dehydrogenase</fullName>
    </alternativeName>
</protein>
<dbReference type="FunFam" id="1.10.287.1150:FF:000004">
    <property type="entry name" value="2-oxoglutarate dehydrogenase E1 component"/>
    <property type="match status" value="1"/>
</dbReference>
<comment type="subunit">
    <text evidence="4">Homodimer. Part of the 2-oxoglutarate dehydrogenase (OGDH) complex composed of E1 (2-oxoglutarate dehydrogenase), E2 (dihydrolipoamide succinyltransferase) and E3 (dihydrolipoamide dehydrogenase); the complex contains multiple copies of the three enzymatic components (E1, E2 and E3).</text>
</comment>
<dbReference type="Pfam" id="PF02779">
    <property type="entry name" value="Transket_pyr"/>
    <property type="match status" value="1"/>
</dbReference>
<dbReference type="Gene3D" id="1.10.287.1150">
    <property type="entry name" value="TPP helical domain"/>
    <property type="match status" value="1"/>
</dbReference>
<feature type="domain" description="Transketolase-like pyrimidine-binding" evidence="12">
    <location>
        <begin position="619"/>
        <end position="812"/>
    </location>
</feature>
<keyword evidence="8" id="KW-0786">Thiamine pyrophosphate</keyword>
<comment type="similarity">
    <text evidence="3">Belongs to the alpha-ketoglutarate dehydrogenase family.</text>
</comment>
<evidence type="ECO:0000256" key="7">
    <source>
        <dbReference type="ARBA" id="ARBA00023002"/>
    </source>
</evidence>
<dbReference type="NCBIfam" id="NF008907">
    <property type="entry name" value="PRK12270.1"/>
    <property type="match status" value="1"/>
</dbReference>
<dbReference type="CDD" id="cd02016">
    <property type="entry name" value="TPP_E1_OGDC_like"/>
    <property type="match status" value="1"/>
</dbReference>
<reference evidence="13 14" key="1">
    <citation type="submission" date="2016-10" db="EMBL/GenBank/DDBJ databases">
        <authorList>
            <person name="de Groot N.N."/>
        </authorList>
    </citation>
    <scope>NUCLEOTIDE SEQUENCE [LARGE SCALE GENOMIC DNA]</scope>
    <source>
        <strain evidence="13 14">DSM 4180</strain>
    </source>
</reference>
<dbReference type="FunFam" id="3.40.50.12470:FF:000009">
    <property type="entry name" value="2-oxoglutarate dehydrogenase E1 component"/>
    <property type="match status" value="1"/>
</dbReference>
<keyword evidence="7" id="KW-0560">Oxidoreductase</keyword>
<dbReference type="Pfam" id="PF16870">
    <property type="entry name" value="OxoGdeHyase_C"/>
    <property type="match status" value="1"/>
</dbReference>
<evidence type="ECO:0000313" key="13">
    <source>
        <dbReference type="EMBL" id="SFM52314.1"/>
    </source>
</evidence>
<proteinExistence type="inferred from homology"/>
<evidence type="ECO:0000259" key="12">
    <source>
        <dbReference type="SMART" id="SM00861"/>
    </source>
</evidence>
<comment type="catalytic activity">
    <reaction evidence="11">
        <text>N(6)-[(R)-lipoyl]-L-lysyl-[protein] + 2-oxoglutarate + H(+) = N(6)-[(R)-S(8)-succinyldihydrolipoyl]-L-lysyl-[protein] + CO2</text>
        <dbReference type="Rhea" id="RHEA:12188"/>
        <dbReference type="Rhea" id="RHEA-COMP:10474"/>
        <dbReference type="Rhea" id="RHEA-COMP:20092"/>
        <dbReference type="ChEBI" id="CHEBI:15378"/>
        <dbReference type="ChEBI" id="CHEBI:16526"/>
        <dbReference type="ChEBI" id="CHEBI:16810"/>
        <dbReference type="ChEBI" id="CHEBI:83099"/>
        <dbReference type="ChEBI" id="CHEBI:83120"/>
        <dbReference type="EC" id="1.2.4.2"/>
    </reaction>
</comment>
<accession>A0A1I4RJA4</accession>
<dbReference type="EMBL" id="FOUO01000008">
    <property type="protein sequence ID" value="SFM52314.1"/>
    <property type="molecule type" value="Genomic_DNA"/>
</dbReference>
<dbReference type="AlphaFoldDB" id="A0A1I4RJA4"/>
<dbReference type="InterPro" id="IPR005475">
    <property type="entry name" value="Transketolase-like_Pyr-bd"/>
</dbReference>
<evidence type="ECO:0000256" key="11">
    <source>
        <dbReference type="ARBA" id="ARBA00051911"/>
    </source>
</evidence>
<evidence type="ECO:0000256" key="2">
    <source>
        <dbReference type="ARBA" id="ARBA00003906"/>
    </source>
</evidence>
<dbReference type="PANTHER" id="PTHR23152:SF4">
    <property type="entry name" value="2-OXOADIPATE DEHYDROGENASE COMPLEX COMPONENT E1"/>
    <property type="match status" value="1"/>
</dbReference>
<comment type="cofactor">
    <cofactor evidence="1">
        <name>thiamine diphosphate</name>
        <dbReference type="ChEBI" id="CHEBI:58937"/>
    </cofactor>
</comment>
<dbReference type="Gene3D" id="3.40.50.12470">
    <property type="match status" value="1"/>
</dbReference>
<evidence type="ECO:0000256" key="4">
    <source>
        <dbReference type="ARBA" id="ARBA00011301"/>
    </source>
</evidence>
<evidence type="ECO:0000256" key="6">
    <source>
        <dbReference type="ARBA" id="ARBA00013321"/>
    </source>
</evidence>
<dbReference type="Gene3D" id="3.40.50.11610">
    <property type="entry name" value="Multifunctional 2-oxoglutarate metabolism enzyme, C-terminal domain"/>
    <property type="match status" value="1"/>
</dbReference>
<evidence type="ECO:0000256" key="8">
    <source>
        <dbReference type="ARBA" id="ARBA00023052"/>
    </source>
</evidence>
<dbReference type="InterPro" id="IPR032106">
    <property type="entry name" value="2-oxogl_dehyd_N"/>
</dbReference>
<keyword evidence="14" id="KW-1185">Reference proteome</keyword>
<evidence type="ECO:0000256" key="10">
    <source>
        <dbReference type="ARBA" id="ARBA00030680"/>
    </source>
</evidence>
<dbReference type="SMART" id="SM00861">
    <property type="entry name" value="Transket_pyr"/>
    <property type="match status" value="1"/>
</dbReference>
<dbReference type="InterPro" id="IPR001017">
    <property type="entry name" value="DH_E1"/>
</dbReference>
<dbReference type="NCBIfam" id="NF006914">
    <property type="entry name" value="PRK09404.1"/>
    <property type="match status" value="1"/>
</dbReference>
<dbReference type="GO" id="GO:0006099">
    <property type="term" value="P:tricarboxylic acid cycle"/>
    <property type="evidence" value="ECO:0007669"/>
    <property type="project" value="TreeGrafter"/>
</dbReference>
<dbReference type="GO" id="GO:0006096">
    <property type="term" value="P:glycolytic process"/>
    <property type="evidence" value="ECO:0007669"/>
    <property type="project" value="UniProtKB-KW"/>
</dbReference>
<dbReference type="NCBIfam" id="TIGR00239">
    <property type="entry name" value="2oxo_dh_E1"/>
    <property type="match status" value="1"/>
</dbReference>
<dbReference type="Pfam" id="PF00676">
    <property type="entry name" value="E1_dh"/>
    <property type="match status" value="1"/>
</dbReference>
<dbReference type="PANTHER" id="PTHR23152">
    <property type="entry name" value="2-OXOGLUTARATE DEHYDROGENASE"/>
    <property type="match status" value="1"/>
</dbReference>
<organism evidence="13 14">
    <name type="scientific">Ectothiorhodospira mobilis</name>
    <dbReference type="NCBI Taxonomy" id="195064"/>
    <lineage>
        <taxon>Bacteria</taxon>
        <taxon>Pseudomonadati</taxon>
        <taxon>Pseudomonadota</taxon>
        <taxon>Gammaproteobacteria</taxon>
        <taxon>Chromatiales</taxon>
        <taxon>Ectothiorhodospiraceae</taxon>
        <taxon>Ectothiorhodospira</taxon>
    </lineage>
</organism>
<dbReference type="SUPFAM" id="SSF52518">
    <property type="entry name" value="Thiamin diphosphate-binding fold (THDP-binding)"/>
    <property type="match status" value="2"/>
</dbReference>
<dbReference type="GO" id="GO:0005829">
    <property type="term" value="C:cytosol"/>
    <property type="evidence" value="ECO:0007669"/>
    <property type="project" value="TreeGrafter"/>
</dbReference>
<evidence type="ECO:0000256" key="1">
    <source>
        <dbReference type="ARBA" id="ARBA00001964"/>
    </source>
</evidence>
<dbReference type="InterPro" id="IPR031717">
    <property type="entry name" value="ODO-1/KGD_C"/>
</dbReference>
<dbReference type="InterPro" id="IPR042179">
    <property type="entry name" value="KGD_C_sf"/>
</dbReference>
<dbReference type="STRING" id="195064.SAMN05421721_10826"/>
<dbReference type="Proteomes" id="UP000199556">
    <property type="component" value="Unassembled WGS sequence"/>
</dbReference>
<evidence type="ECO:0000256" key="5">
    <source>
        <dbReference type="ARBA" id="ARBA00012280"/>
    </source>
</evidence>
<comment type="function">
    <text evidence="2">E1 component of the 2-oxoglutarate dehydrogenase (OGDH) complex which catalyzes the decarboxylation of 2-oxoglutarate, the first step in the conversion of 2-oxoglutarate to succinyl-CoA and CO(2).</text>
</comment>
<dbReference type="GO" id="GO:0045252">
    <property type="term" value="C:oxoglutarate dehydrogenase complex"/>
    <property type="evidence" value="ECO:0007669"/>
    <property type="project" value="TreeGrafter"/>
</dbReference>
<dbReference type="PIRSF" id="PIRSF000157">
    <property type="entry name" value="Oxoglu_dh_E1"/>
    <property type="match status" value="1"/>
</dbReference>
<evidence type="ECO:0000256" key="3">
    <source>
        <dbReference type="ARBA" id="ARBA00006936"/>
    </source>
</evidence>
<name>A0A1I4RJA4_ECTMO</name>
<sequence>MLSSKTRPDDIRIAHADPDAMTRHNPARDMQSQWDNSYLDAGNAAYLDQLFEAYLQSPENVPERWRRHFEAMGRPAGDGEVLHSRVREEFRRLAENGTARGLPMGSLEHERKQVRVLQYINAHRFLGHLQADLDPLGLTRPEPPPELTLEHHQLSEADLASTYNTGSLVGPDEAPLREIVRILKGTYCKTLGAEYMHLRETAEKRWLQQLLESVRGEPRFSDERRRSILDRLTAAEGLERYLHSRYVGQKRFSLEGGETLIPLLDECIRRAGELGVRETVMGMAHRGRLNVLVNTLGKSPAELFQEFEGKGRRHPGTGDVKYHMGFSSDVQTPGGPMHLALAFNPSHLEIVNPVVEGSARARQTRRGDREGDQVLPLLIHGDASFAGQGVIMETLNMSQTRGFSTKGTVHIVVNNQIGFTTSTLRDARSTPYCTDVAKMVDAPILHVNGDDPEMALFAAQVALDYRMTFKKDVVIDLVCYRRQGHNEADEPSVTQPAMYKRIKELPTTRARYASRLEEAGILDTDEAREMESRVRERLDSGEGMMPDLIGGGDSYDQPVDWKPYLDRDWREPAATAVPKETLRDLWRRLVEVPEGFQLQSRVARILEDRRKMAAGSLPLDWGFAETSAYAALLAEGYPVRLSGQDSGRGTFFHRHAVLYNQQDGDRWIPLRHLTQDQADFLVVDSLLSEEGVLGFEYGYATAAPDTLTLWEAQFGDFANGAQVVIDQFISSGEQKWGRLCGLVMLLPHGYEGQGPEHSSARLERYLQLCAQHNMQVCVPSTPAQMFHLLRRQMIRPYRKPLIVMTPKSLLRHKLAVNALEDLTSGRFRPVLDEVDDLDPSQVTRVILCAGKVYYDLLERRRSEEKHGIALVRLEQLYPFPDEELAEILAAYANASEFYWVQEEPLNQGAWYATQHHIRALLGEGRYLQHVTRPASASPAVGHLDVHVKQQEALVERALRLT</sequence>
<dbReference type="Pfam" id="PF16078">
    <property type="entry name" value="2-oxogl_dehyd_N"/>
    <property type="match status" value="1"/>
</dbReference>